<keyword evidence="9" id="KW-1185">Reference proteome</keyword>
<keyword evidence="3" id="KW-0238">DNA-binding</keyword>
<gene>
    <name evidence="8" type="primary">GT3B</name>
    <name evidence="8" type="ORF">CASFOL_037816</name>
</gene>
<dbReference type="InterPro" id="IPR001005">
    <property type="entry name" value="SANT/Myb"/>
</dbReference>
<evidence type="ECO:0000256" key="2">
    <source>
        <dbReference type="ARBA" id="ARBA00023015"/>
    </source>
</evidence>
<keyword evidence="4" id="KW-0804">Transcription</keyword>
<dbReference type="GO" id="GO:0006355">
    <property type="term" value="P:regulation of DNA-templated transcription"/>
    <property type="evidence" value="ECO:0007669"/>
    <property type="project" value="UniProtKB-ARBA"/>
</dbReference>
<name>A0ABD3BJA0_9LAMI</name>
<evidence type="ECO:0000256" key="5">
    <source>
        <dbReference type="ARBA" id="ARBA00023242"/>
    </source>
</evidence>
<comment type="caution">
    <text evidence="8">The sequence shown here is derived from an EMBL/GenBank/DDBJ whole genome shotgun (WGS) entry which is preliminary data.</text>
</comment>
<dbReference type="AlphaFoldDB" id="A0ABD3BJA0"/>
<evidence type="ECO:0000256" key="6">
    <source>
        <dbReference type="SAM" id="MobiDB-lite"/>
    </source>
</evidence>
<dbReference type="GO" id="GO:0005634">
    <property type="term" value="C:nucleus"/>
    <property type="evidence" value="ECO:0007669"/>
    <property type="project" value="UniProtKB-SubCell"/>
</dbReference>
<dbReference type="Proteomes" id="UP001632038">
    <property type="component" value="Unassembled WGS sequence"/>
</dbReference>
<feature type="compositionally biased region" description="Acidic residues" evidence="6">
    <location>
        <begin position="155"/>
        <end position="165"/>
    </location>
</feature>
<dbReference type="PANTHER" id="PTHR21654:SF66">
    <property type="entry name" value="TRIHELIX TRANSCRIPTION FACTOR GT-3B"/>
    <property type="match status" value="1"/>
</dbReference>
<protein>
    <submittedName>
        <fullName evidence="8">Trihelix transcription factor GT-3b</fullName>
    </submittedName>
</protein>
<evidence type="ECO:0000313" key="8">
    <source>
        <dbReference type="EMBL" id="KAL3617495.1"/>
    </source>
</evidence>
<dbReference type="Pfam" id="PF13837">
    <property type="entry name" value="Myb_DNA-bind_4"/>
    <property type="match status" value="1"/>
</dbReference>
<keyword evidence="5" id="KW-0539">Nucleus</keyword>
<keyword evidence="2" id="KW-0805">Transcription regulation</keyword>
<dbReference type="FunFam" id="1.10.10.60:FF:000032">
    <property type="entry name" value="Zinc finger and SCAN domain-containing 20"/>
    <property type="match status" value="1"/>
</dbReference>
<proteinExistence type="predicted"/>
<organism evidence="8 9">
    <name type="scientific">Castilleja foliolosa</name>
    <dbReference type="NCBI Taxonomy" id="1961234"/>
    <lineage>
        <taxon>Eukaryota</taxon>
        <taxon>Viridiplantae</taxon>
        <taxon>Streptophyta</taxon>
        <taxon>Embryophyta</taxon>
        <taxon>Tracheophyta</taxon>
        <taxon>Spermatophyta</taxon>
        <taxon>Magnoliopsida</taxon>
        <taxon>eudicotyledons</taxon>
        <taxon>Gunneridae</taxon>
        <taxon>Pentapetalae</taxon>
        <taxon>asterids</taxon>
        <taxon>lamiids</taxon>
        <taxon>Lamiales</taxon>
        <taxon>Orobanchaceae</taxon>
        <taxon>Pedicularideae</taxon>
        <taxon>Castillejinae</taxon>
        <taxon>Castilleja</taxon>
    </lineage>
</organism>
<dbReference type="EMBL" id="JAVIJP010000081">
    <property type="protein sequence ID" value="KAL3617495.1"/>
    <property type="molecule type" value="Genomic_DNA"/>
</dbReference>
<dbReference type="PROSITE" id="PS50090">
    <property type="entry name" value="MYB_LIKE"/>
    <property type="match status" value="1"/>
</dbReference>
<feature type="region of interest" description="Disordered" evidence="6">
    <location>
        <begin position="132"/>
        <end position="190"/>
    </location>
</feature>
<evidence type="ECO:0000259" key="7">
    <source>
        <dbReference type="PROSITE" id="PS50090"/>
    </source>
</evidence>
<evidence type="ECO:0000256" key="1">
    <source>
        <dbReference type="ARBA" id="ARBA00004123"/>
    </source>
</evidence>
<dbReference type="InterPro" id="IPR044822">
    <property type="entry name" value="Myb_DNA-bind_4"/>
</dbReference>
<comment type="subcellular location">
    <subcellularLocation>
        <location evidence="1">Nucleus</location>
    </subcellularLocation>
</comment>
<accession>A0ABD3BJA0</accession>
<dbReference type="Gene3D" id="1.10.10.60">
    <property type="entry name" value="Homeodomain-like"/>
    <property type="match status" value="1"/>
</dbReference>
<evidence type="ECO:0000256" key="4">
    <source>
        <dbReference type="ARBA" id="ARBA00023163"/>
    </source>
</evidence>
<dbReference type="PANTHER" id="PTHR21654">
    <property type="entry name" value="FI21293P1"/>
    <property type="match status" value="1"/>
</dbReference>
<sequence>MDHGHHHHQHHLHHQYSVSAAAGLNIEGGSDNRFPQWSIQETQDFLLIRAEFDPAFMETKRNKLLWELISTRMREKGYNRSAEQCKCKWKNLVTRFKGCESMEAEGISQQFPFYNELQTIFTARMQRMLWNEAEGGGGGSAATSSKKKATAQFSSDDDDENDDISEGGAPKKKRKSKSTTTTNTTTNSNKVINGVREIMDDFMKQQMEIEMQWMKAYEKREEERRVKEMEWRQRMEALENERLMMERRWRERDEQRKIRDEQRAEKRDALITLLLNKLQREDN</sequence>
<dbReference type="CDD" id="cd12203">
    <property type="entry name" value="GT1"/>
    <property type="match status" value="1"/>
</dbReference>
<evidence type="ECO:0000313" key="9">
    <source>
        <dbReference type="Proteomes" id="UP001632038"/>
    </source>
</evidence>
<evidence type="ECO:0000256" key="3">
    <source>
        <dbReference type="ARBA" id="ARBA00023125"/>
    </source>
</evidence>
<dbReference type="GO" id="GO:0003677">
    <property type="term" value="F:DNA binding"/>
    <property type="evidence" value="ECO:0007669"/>
    <property type="project" value="UniProtKB-KW"/>
</dbReference>
<feature type="compositionally biased region" description="Low complexity" evidence="6">
    <location>
        <begin position="178"/>
        <end position="190"/>
    </location>
</feature>
<feature type="domain" description="Myb-like" evidence="7">
    <location>
        <begin position="37"/>
        <end position="93"/>
    </location>
</feature>
<reference evidence="9" key="1">
    <citation type="journal article" date="2024" name="IScience">
        <title>Strigolactones Initiate the Formation of Haustorium-like Structures in Castilleja.</title>
        <authorList>
            <person name="Buerger M."/>
            <person name="Peterson D."/>
            <person name="Chory J."/>
        </authorList>
    </citation>
    <scope>NUCLEOTIDE SEQUENCE [LARGE SCALE GENOMIC DNA]</scope>
</reference>